<feature type="transmembrane region" description="Helical" evidence="7">
    <location>
        <begin position="258"/>
        <end position="280"/>
    </location>
</feature>
<keyword evidence="9" id="KW-1185">Reference proteome</keyword>
<feature type="transmembrane region" description="Helical" evidence="7">
    <location>
        <begin position="225"/>
        <end position="246"/>
    </location>
</feature>
<comment type="caution">
    <text evidence="8">The sequence shown here is derived from an EMBL/GenBank/DDBJ whole genome shotgun (WGS) entry which is preliminary data.</text>
</comment>
<protein>
    <submittedName>
        <fullName evidence="8">YihY/virulence factor BrkB family protein</fullName>
    </submittedName>
</protein>
<dbReference type="InterPro" id="IPR017039">
    <property type="entry name" value="Virul_fac_BrkB"/>
</dbReference>
<evidence type="ECO:0000256" key="3">
    <source>
        <dbReference type="ARBA" id="ARBA00022692"/>
    </source>
</evidence>
<feature type="compositionally biased region" description="Basic and acidic residues" evidence="6">
    <location>
        <begin position="306"/>
        <end position="316"/>
    </location>
</feature>
<sequence length="316" mass="32705">MAQTTDAVPGAHAASPQQVPARGWWQIVRRAFRESSADNVSMLAGGVAFFGFLALIPALIALVSLYGLVADPAEVASTIEGLSGALPASAQSLVADQIGSVVGASNGGLTLGLIISILAALFSASSGTQNLMAAINIAYDETEGRGAVKLRAIALALTLGAVVFVVVAVALVAVAPVLLDGLGTAGQVLGQVVRWVLLVGLVVVGLAVAYRVAPDRDAPRFRWVTPGSVIATVLWVVGSIAFSFYVDNFGSYNKTYGTLAGIVVFLLWLYLTSYIVLLGAEINSEAEYQTERDTTRGEPQPMGERGAAKADDAVDA</sequence>
<evidence type="ECO:0000256" key="4">
    <source>
        <dbReference type="ARBA" id="ARBA00022989"/>
    </source>
</evidence>
<evidence type="ECO:0000256" key="5">
    <source>
        <dbReference type="ARBA" id="ARBA00023136"/>
    </source>
</evidence>
<feature type="transmembrane region" description="Helical" evidence="7">
    <location>
        <begin position="152"/>
        <end position="175"/>
    </location>
</feature>
<feature type="transmembrane region" description="Helical" evidence="7">
    <location>
        <begin position="195"/>
        <end position="213"/>
    </location>
</feature>
<evidence type="ECO:0000256" key="1">
    <source>
        <dbReference type="ARBA" id="ARBA00004651"/>
    </source>
</evidence>
<evidence type="ECO:0000313" key="8">
    <source>
        <dbReference type="EMBL" id="MEJ2864051.1"/>
    </source>
</evidence>
<accession>A0ABU8MAM0</accession>
<proteinExistence type="predicted"/>
<name>A0ABU8MAM0_9PSEU</name>
<evidence type="ECO:0000256" key="2">
    <source>
        <dbReference type="ARBA" id="ARBA00022475"/>
    </source>
</evidence>
<keyword evidence="3 7" id="KW-0812">Transmembrane</keyword>
<gene>
    <name evidence="8" type="ORF">WCD58_23045</name>
</gene>
<comment type="subcellular location">
    <subcellularLocation>
        <location evidence="1">Cell membrane</location>
        <topology evidence="1">Multi-pass membrane protein</topology>
    </subcellularLocation>
</comment>
<reference evidence="8 9" key="1">
    <citation type="submission" date="2024-03" db="EMBL/GenBank/DDBJ databases">
        <title>Actinomycetospora sp. OC33-EN07, a novel actinomycete isolated from wild orchid (Aerides multiflora).</title>
        <authorList>
            <person name="Suriyachadkun C."/>
        </authorList>
    </citation>
    <scope>NUCLEOTIDE SEQUENCE [LARGE SCALE GENOMIC DNA]</scope>
    <source>
        <strain evidence="8 9">OC33-EN07</strain>
    </source>
</reference>
<feature type="transmembrane region" description="Helical" evidence="7">
    <location>
        <begin position="109"/>
        <end position="131"/>
    </location>
</feature>
<organism evidence="8 9">
    <name type="scientific">Actinomycetospora flava</name>
    <dbReference type="NCBI Taxonomy" id="3129232"/>
    <lineage>
        <taxon>Bacteria</taxon>
        <taxon>Bacillati</taxon>
        <taxon>Actinomycetota</taxon>
        <taxon>Actinomycetes</taxon>
        <taxon>Pseudonocardiales</taxon>
        <taxon>Pseudonocardiaceae</taxon>
        <taxon>Actinomycetospora</taxon>
    </lineage>
</organism>
<dbReference type="PANTHER" id="PTHR30213">
    <property type="entry name" value="INNER MEMBRANE PROTEIN YHJD"/>
    <property type="match status" value="1"/>
</dbReference>
<feature type="region of interest" description="Disordered" evidence="6">
    <location>
        <begin position="288"/>
        <end position="316"/>
    </location>
</feature>
<dbReference type="RefSeq" id="WP_337705418.1">
    <property type="nucleotide sequence ID" value="NZ_JBBEGM010000010.1"/>
</dbReference>
<dbReference type="Proteomes" id="UP001369736">
    <property type="component" value="Unassembled WGS sequence"/>
</dbReference>
<evidence type="ECO:0000256" key="7">
    <source>
        <dbReference type="SAM" id="Phobius"/>
    </source>
</evidence>
<feature type="transmembrane region" description="Helical" evidence="7">
    <location>
        <begin position="40"/>
        <end position="68"/>
    </location>
</feature>
<keyword evidence="5 7" id="KW-0472">Membrane</keyword>
<keyword evidence="2" id="KW-1003">Cell membrane</keyword>
<dbReference type="Pfam" id="PF03631">
    <property type="entry name" value="Virul_fac_BrkB"/>
    <property type="match status" value="1"/>
</dbReference>
<dbReference type="NCBIfam" id="TIGR00765">
    <property type="entry name" value="yihY_not_rbn"/>
    <property type="match status" value="1"/>
</dbReference>
<dbReference type="EMBL" id="JBBEGM010000010">
    <property type="protein sequence ID" value="MEJ2864051.1"/>
    <property type="molecule type" value="Genomic_DNA"/>
</dbReference>
<evidence type="ECO:0000256" key="6">
    <source>
        <dbReference type="SAM" id="MobiDB-lite"/>
    </source>
</evidence>
<dbReference type="PANTHER" id="PTHR30213:SF0">
    <property type="entry name" value="UPF0761 MEMBRANE PROTEIN YIHY"/>
    <property type="match status" value="1"/>
</dbReference>
<evidence type="ECO:0000313" key="9">
    <source>
        <dbReference type="Proteomes" id="UP001369736"/>
    </source>
</evidence>
<dbReference type="PIRSF" id="PIRSF035875">
    <property type="entry name" value="RNase_BN"/>
    <property type="match status" value="1"/>
</dbReference>
<keyword evidence="4 7" id="KW-1133">Transmembrane helix</keyword>